<dbReference type="GO" id="GO:0036376">
    <property type="term" value="P:sodium ion export across plasma membrane"/>
    <property type="evidence" value="ECO:0007669"/>
    <property type="project" value="InterPro"/>
</dbReference>
<evidence type="ECO:0000256" key="2">
    <source>
        <dbReference type="ARBA" id="ARBA00005248"/>
    </source>
</evidence>
<evidence type="ECO:0000256" key="9">
    <source>
        <dbReference type="ARBA" id="ARBA00023136"/>
    </source>
</evidence>
<evidence type="ECO:0000259" key="13">
    <source>
        <dbReference type="Pfam" id="PF00999"/>
    </source>
</evidence>
<evidence type="ECO:0000256" key="1">
    <source>
        <dbReference type="ARBA" id="ARBA00004141"/>
    </source>
</evidence>
<feature type="transmembrane region" description="Helical" evidence="12">
    <location>
        <begin position="235"/>
        <end position="252"/>
    </location>
</feature>
<keyword evidence="4" id="KW-0050">Antiport</keyword>
<feature type="transmembrane region" description="Helical" evidence="12">
    <location>
        <begin position="316"/>
        <end position="339"/>
    </location>
</feature>
<keyword evidence="15" id="KW-1185">Reference proteome</keyword>
<dbReference type="GO" id="GO:0015385">
    <property type="term" value="F:sodium:proton antiporter activity"/>
    <property type="evidence" value="ECO:0007669"/>
    <property type="project" value="InterPro"/>
</dbReference>
<dbReference type="PANTHER" id="PTHR31382:SF4">
    <property type="entry name" value="NA(+)_H(+) ANTIPORTER"/>
    <property type="match status" value="1"/>
</dbReference>
<reference evidence="14" key="1">
    <citation type="submission" date="2021-10" db="EMBL/GenBank/DDBJ databases">
        <title>De novo Genome Assembly of Clathrus columnatus (Basidiomycota, Fungi) Using Illumina and Nanopore Sequence Data.</title>
        <authorList>
            <person name="Ogiso-Tanaka E."/>
            <person name="Itagaki H."/>
            <person name="Hosoya T."/>
            <person name="Hosaka K."/>
        </authorList>
    </citation>
    <scope>NUCLEOTIDE SEQUENCE</scope>
    <source>
        <strain evidence="14">MO-923</strain>
    </source>
</reference>
<keyword evidence="8" id="KW-0406">Ion transport</keyword>
<dbReference type="InterPro" id="IPR006153">
    <property type="entry name" value="Cation/H_exchanger_TM"/>
</dbReference>
<feature type="compositionally biased region" description="Basic and acidic residues" evidence="11">
    <location>
        <begin position="555"/>
        <end position="566"/>
    </location>
</feature>
<dbReference type="GO" id="GO:0120029">
    <property type="term" value="P:proton export across plasma membrane"/>
    <property type="evidence" value="ECO:0007669"/>
    <property type="project" value="InterPro"/>
</dbReference>
<feature type="transmembrane region" description="Helical" evidence="12">
    <location>
        <begin position="91"/>
        <end position="112"/>
    </location>
</feature>
<evidence type="ECO:0000313" key="15">
    <source>
        <dbReference type="Proteomes" id="UP001050691"/>
    </source>
</evidence>
<evidence type="ECO:0000256" key="7">
    <source>
        <dbReference type="ARBA" id="ARBA00023053"/>
    </source>
</evidence>
<evidence type="ECO:0000256" key="10">
    <source>
        <dbReference type="ARBA" id="ARBA00023201"/>
    </source>
</evidence>
<comment type="similarity">
    <text evidence="2">Belongs to the fungal Na(+)/H(+) exchanger family.</text>
</comment>
<dbReference type="AlphaFoldDB" id="A0AAV5A060"/>
<keyword evidence="5 12" id="KW-0812">Transmembrane</keyword>
<feature type="transmembrane region" description="Helical" evidence="12">
    <location>
        <begin position="351"/>
        <end position="373"/>
    </location>
</feature>
<feature type="transmembrane region" description="Helical" evidence="12">
    <location>
        <begin position="202"/>
        <end position="223"/>
    </location>
</feature>
<keyword evidence="3" id="KW-0813">Transport</keyword>
<feature type="transmembrane region" description="Helical" evidence="12">
    <location>
        <begin position="282"/>
        <end position="304"/>
    </location>
</feature>
<evidence type="ECO:0000256" key="8">
    <source>
        <dbReference type="ARBA" id="ARBA00023065"/>
    </source>
</evidence>
<dbReference type="Pfam" id="PF00999">
    <property type="entry name" value="Na_H_Exchanger"/>
    <property type="match status" value="2"/>
</dbReference>
<keyword evidence="7" id="KW-0915">Sodium</keyword>
<evidence type="ECO:0000256" key="4">
    <source>
        <dbReference type="ARBA" id="ARBA00022449"/>
    </source>
</evidence>
<feature type="domain" description="Cation/H+ exchanger transmembrane" evidence="13">
    <location>
        <begin position="205"/>
        <end position="411"/>
    </location>
</feature>
<sequence length="566" mass="62133">MTGMKINSSTSSTDGRKIRKRIRDVKNSRRPYKLKNHTSVYRTGMGLNFQPIELYIGEAVLATAFGIIIGPHVANILDPQSWAGSAEKANFITLEIMRVTLATGLFAIGVELPKAYLAIHWKSLAIIVIPTMAFGWVISAGFIFWLFPGLTYISSLCISACLTPTDPILAVAITSGTFAIKHVPVNIRRLIAAESAANDDEVILGTLLGACLGLSFSYLMRFAKRKGFIDRESYVAQYIALALLTIGIANILGSDDLLAAFAAGSAISWDGNFNAEIENEIFATVLDLVLNCAAFIYIGTWLPFQTYNTPELGIEPWRLVILFLLILAFRRLPSLLLLYKWIPDISDWREALFTGHFGVGAIFISTLALTRLAEPQIPPRNQEERLAASLHPIVSFVVLGSIIIHGLSIPFFKLGHRTVSLSTTWSKPNVSGPDWLLSIRSAHKSEDSGIENGARISNQIEGTSTLRGTVPSSSHTPESRSELMIAVQPNFASENIPMSRVSSMTLDVNSTFAPPILPEIRPSEKLTFDWPSKERKKSSPSPSGSVTPSQLDNMSDPRARTVQFRE</sequence>
<dbReference type="Proteomes" id="UP001050691">
    <property type="component" value="Unassembled WGS sequence"/>
</dbReference>
<evidence type="ECO:0000256" key="5">
    <source>
        <dbReference type="ARBA" id="ARBA00022692"/>
    </source>
</evidence>
<feature type="domain" description="Cation/H+ exchanger transmembrane" evidence="13">
    <location>
        <begin position="49"/>
        <end position="199"/>
    </location>
</feature>
<keyword evidence="6 12" id="KW-1133">Transmembrane helix</keyword>
<evidence type="ECO:0000256" key="11">
    <source>
        <dbReference type="SAM" id="MobiDB-lite"/>
    </source>
</evidence>
<organism evidence="14 15">
    <name type="scientific">Clathrus columnatus</name>
    <dbReference type="NCBI Taxonomy" id="1419009"/>
    <lineage>
        <taxon>Eukaryota</taxon>
        <taxon>Fungi</taxon>
        <taxon>Dikarya</taxon>
        <taxon>Basidiomycota</taxon>
        <taxon>Agaricomycotina</taxon>
        <taxon>Agaricomycetes</taxon>
        <taxon>Phallomycetidae</taxon>
        <taxon>Phallales</taxon>
        <taxon>Clathraceae</taxon>
        <taxon>Clathrus</taxon>
    </lineage>
</organism>
<accession>A0AAV5A060</accession>
<dbReference type="GO" id="GO:0030007">
    <property type="term" value="P:intracellular potassium ion homeostasis"/>
    <property type="evidence" value="ECO:0007669"/>
    <property type="project" value="TreeGrafter"/>
</dbReference>
<comment type="caution">
    <text evidence="14">The sequence shown here is derived from an EMBL/GenBank/DDBJ whole genome shotgun (WGS) entry which is preliminary data.</text>
</comment>
<evidence type="ECO:0000313" key="14">
    <source>
        <dbReference type="EMBL" id="GJJ06578.1"/>
    </source>
</evidence>
<feature type="compositionally biased region" description="Low complexity" evidence="11">
    <location>
        <begin position="539"/>
        <end position="549"/>
    </location>
</feature>
<gene>
    <name evidence="14" type="ORF">Clacol_000771</name>
</gene>
<protein>
    <recommendedName>
        <fullName evidence="13">Cation/H+ exchanger transmembrane domain-containing protein</fullName>
    </recommendedName>
</protein>
<feature type="transmembrane region" description="Helical" evidence="12">
    <location>
        <begin position="393"/>
        <end position="412"/>
    </location>
</feature>
<dbReference type="GO" id="GO:0042391">
    <property type="term" value="P:regulation of membrane potential"/>
    <property type="evidence" value="ECO:0007669"/>
    <property type="project" value="InterPro"/>
</dbReference>
<evidence type="ECO:0000256" key="3">
    <source>
        <dbReference type="ARBA" id="ARBA00022448"/>
    </source>
</evidence>
<proteinExistence type="inferred from homology"/>
<comment type="subcellular location">
    <subcellularLocation>
        <location evidence="1">Membrane</location>
        <topology evidence="1">Multi-pass membrane protein</topology>
    </subcellularLocation>
</comment>
<keyword evidence="9 12" id="KW-0472">Membrane</keyword>
<feature type="compositionally biased region" description="Polar residues" evidence="11">
    <location>
        <begin position="455"/>
        <end position="476"/>
    </location>
</feature>
<feature type="region of interest" description="Disordered" evidence="11">
    <location>
        <begin position="448"/>
        <end position="481"/>
    </location>
</feature>
<dbReference type="GO" id="GO:0005886">
    <property type="term" value="C:plasma membrane"/>
    <property type="evidence" value="ECO:0007669"/>
    <property type="project" value="InterPro"/>
</dbReference>
<feature type="region of interest" description="Disordered" evidence="11">
    <location>
        <begin position="523"/>
        <end position="566"/>
    </location>
</feature>
<name>A0AAV5A060_9AGAM</name>
<dbReference type="EMBL" id="BPWL01000001">
    <property type="protein sequence ID" value="GJJ06578.1"/>
    <property type="molecule type" value="Genomic_DNA"/>
</dbReference>
<evidence type="ECO:0000256" key="12">
    <source>
        <dbReference type="SAM" id="Phobius"/>
    </source>
</evidence>
<dbReference type="InterPro" id="IPR004712">
    <property type="entry name" value="Na+/H+_antiporter_fungi"/>
</dbReference>
<keyword evidence="10" id="KW-0739">Sodium transport</keyword>
<feature type="transmembrane region" description="Helical" evidence="12">
    <location>
        <begin position="124"/>
        <end position="147"/>
    </location>
</feature>
<dbReference type="PANTHER" id="PTHR31382">
    <property type="entry name" value="NA(+)/H(+) ANTIPORTER"/>
    <property type="match status" value="1"/>
</dbReference>
<evidence type="ECO:0000256" key="6">
    <source>
        <dbReference type="ARBA" id="ARBA00022989"/>
    </source>
</evidence>
<feature type="transmembrane region" description="Helical" evidence="12">
    <location>
        <begin position="52"/>
        <end position="71"/>
    </location>
</feature>
<feature type="compositionally biased region" description="Basic and acidic residues" evidence="11">
    <location>
        <begin position="523"/>
        <end position="533"/>
    </location>
</feature>